<proteinExistence type="predicted"/>
<dbReference type="EMBL" id="CAJVQB010061427">
    <property type="protein sequence ID" value="CAG8839855.1"/>
    <property type="molecule type" value="Genomic_DNA"/>
</dbReference>
<gene>
    <name evidence="1" type="ORF">GMARGA_LOCUS34638</name>
</gene>
<comment type="caution">
    <text evidence="1">The sequence shown here is derived from an EMBL/GenBank/DDBJ whole genome shotgun (WGS) entry which is preliminary data.</text>
</comment>
<sequence length="91" mass="10389">MVIPGEIVDIFFRSNNAEVRKRRFDSLDFYLSNKSKPKKLKTKELAKTALAQLVDKCLSLATVGLICQVEVYGLSDSTEIVAQEKQWTFLY</sequence>
<reference evidence="1 2" key="1">
    <citation type="submission" date="2021-06" db="EMBL/GenBank/DDBJ databases">
        <authorList>
            <person name="Kallberg Y."/>
            <person name="Tangrot J."/>
            <person name="Rosling A."/>
        </authorList>
    </citation>
    <scope>NUCLEOTIDE SEQUENCE [LARGE SCALE GENOMIC DNA]</scope>
    <source>
        <strain evidence="1 2">120-4 pot B 10/14</strain>
    </source>
</reference>
<accession>A0ABN7WSY6</accession>
<name>A0ABN7WSY6_GIGMA</name>
<dbReference type="Proteomes" id="UP000789901">
    <property type="component" value="Unassembled WGS sequence"/>
</dbReference>
<evidence type="ECO:0000313" key="1">
    <source>
        <dbReference type="EMBL" id="CAG8839855.1"/>
    </source>
</evidence>
<keyword evidence="2" id="KW-1185">Reference proteome</keyword>
<protein>
    <submittedName>
        <fullName evidence="1">20473_t:CDS:1</fullName>
    </submittedName>
</protein>
<organism evidence="1 2">
    <name type="scientific">Gigaspora margarita</name>
    <dbReference type="NCBI Taxonomy" id="4874"/>
    <lineage>
        <taxon>Eukaryota</taxon>
        <taxon>Fungi</taxon>
        <taxon>Fungi incertae sedis</taxon>
        <taxon>Mucoromycota</taxon>
        <taxon>Glomeromycotina</taxon>
        <taxon>Glomeromycetes</taxon>
        <taxon>Diversisporales</taxon>
        <taxon>Gigasporaceae</taxon>
        <taxon>Gigaspora</taxon>
    </lineage>
</organism>
<feature type="non-terminal residue" evidence="1">
    <location>
        <position position="1"/>
    </location>
</feature>
<evidence type="ECO:0000313" key="2">
    <source>
        <dbReference type="Proteomes" id="UP000789901"/>
    </source>
</evidence>